<reference evidence="3 4" key="1">
    <citation type="journal article" date="2015" name="Genome Announc.">
        <title>Complete Genome Sequence of the Novel Leech Symbiont Mucinivorans hirudinis M3T.</title>
        <authorList>
            <person name="Nelson M.C."/>
            <person name="Bomar L."/>
            <person name="Graf J."/>
        </authorList>
    </citation>
    <scope>NUCLEOTIDE SEQUENCE [LARGE SCALE GENOMIC DNA]</scope>
    <source>
        <strain evidence="4">M3</strain>
    </source>
</reference>
<keyword evidence="1" id="KW-0732">Signal</keyword>
<dbReference type="Proteomes" id="UP000027616">
    <property type="component" value="Chromosome I"/>
</dbReference>
<evidence type="ECO:0000313" key="3">
    <source>
        <dbReference type="EMBL" id="CDN32306.1"/>
    </source>
</evidence>
<dbReference type="SUPFAM" id="SSF49363">
    <property type="entry name" value="Purple acid phosphatase, N-terminal domain"/>
    <property type="match status" value="1"/>
</dbReference>
<sequence length="387" mass="43863">MRNILLILYVVLSLVAAGQDAKQGVAKEEILRTNPYLQNPTNAGITVSWQTNVPCYSWVEYGLDTAHMQRAHTLIAGQVISNNKLNKIRINDLEKGKKYYYRVHSREIIEFKPYKKVFGEEYVSPFYSFSLPTDGKEEFTALVFNDLHQKRELMDALIKVVREGGVEYDFVVFNGDCIDDPSTEAQAIESISYFNDRVGASSKPVIYIRGNHEIRGAFSMDFTTLFDYAGGKSYGAFSWGDTRIVMLDCGEDKPDDHWVYYGLNDFNNFRREQVEFLNAEHASAAFKKAAKRILIHHIPLWNSPQAAENETDKYQPCTEMWGDLIAAEPYNLILNAHTHRFASFKKGAIPVVIGGGNTMNSASVMVLTNKSLECYNTNGEQILNLEI</sequence>
<dbReference type="InterPro" id="IPR039331">
    <property type="entry name" value="PAPs-like"/>
</dbReference>
<dbReference type="Gene3D" id="3.60.21.10">
    <property type="match status" value="1"/>
</dbReference>
<feature type="domain" description="Calcineurin-like phosphoesterase" evidence="2">
    <location>
        <begin position="141"/>
        <end position="340"/>
    </location>
</feature>
<name>A0A060R9K5_9BACT</name>
<gene>
    <name evidence="3" type="ORF">BN938_2234</name>
</gene>
<dbReference type="eggNOG" id="COG1409">
    <property type="taxonomic scope" value="Bacteria"/>
</dbReference>
<dbReference type="PANTHER" id="PTHR22953:SF153">
    <property type="entry name" value="PURPLE ACID PHOSPHATASE"/>
    <property type="match status" value="1"/>
</dbReference>
<proteinExistence type="predicted"/>
<dbReference type="InterPro" id="IPR008963">
    <property type="entry name" value="Purple_acid_Pase-like_N"/>
</dbReference>
<dbReference type="HOGENOM" id="CLU_051012_0_0_10"/>
<organism evidence="3 4">
    <name type="scientific">Mucinivorans hirudinis</name>
    <dbReference type="NCBI Taxonomy" id="1433126"/>
    <lineage>
        <taxon>Bacteria</taxon>
        <taxon>Pseudomonadati</taxon>
        <taxon>Bacteroidota</taxon>
        <taxon>Bacteroidia</taxon>
        <taxon>Bacteroidales</taxon>
        <taxon>Rikenellaceae</taxon>
        <taxon>Mucinivorans</taxon>
    </lineage>
</organism>
<dbReference type="PANTHER" id="PTHR22953">
    <property type="entry name" value="ACID PHOSPHATASE RELATED"/>
    <property type="match status" value="1"/>
</dbReference>
<dbReference type="Gene3D" id="2.60.40.380">
    <property type="entry name" value="Purple acid phosphatase-like, N-terminal"/>
    <property type="match status" value="1"/>
</dbReference>
<dbReference type="InterPro" id="IPR029052">
    <property type="entry name" value="Metallo-depent_PP-like"/>
</dbReference>
<evidence type="ECO:0000313" key="4">
    <source>
        <dbReference type="Proteomes" id="UP000027616"/>
    </source>
</evidence>
<dbReference type="EMBL" id="HG934468">
    <property type="protein sequence ID" value="CDN32306.1"/>
    <property type="molecule type" value="Genomic_DNA"/>
</dbReference>
<accession>A0A060R9K5</accession>
<dbReference type="STRING" id="1433126.BN938_2234"/>
<protein>
    <submittedName>
        <fullName evidence="3">Putative secreted protein</fullName>
    </submittedName>
</protein>
<dbReference type="InterPro" id="IPR004843">
    <property type="entry name" value="Calcineurin-like_PHP"/>
</dbReference>
<dbReference type="AlphaFoldDB" id="A0A060R9K5"/>
<evidence type="ECO:0000259" key="2">
    <source>
        <dbReference type="Pfam" id="PF00149"/>
    </source>
</evidence>
<dbReference type="SUPFAM" id="SSF56300">
    <property type="entry name" value="Metallo-dependent phosphatases"/>
    <property type="match status" value="1"/>
</dbReference>
<evidence type="ECO:0000256" key="1">
    <source>
        <dbReference type="ARBA" id="ARBA00022729"/>
    </source>
</evidence>
<keyword evidence="4" id="KW-1185">Reference proteome</keyword>
<dbReference type="OrthoDB" id="596345at2"/>
<dbReference type="GO" id="GO:0046872">
    <property type="term" value="F:metal ion binding"/>
    <property type="evidence" value="ECO:0007669"/>
    <property type="project" value="InterPro"/>
</dbReference>
<dbReference type="PATRIC" id="fig|1433126.3.peg.2206"/>
<dbReference type="Pfam" id="PF00149">
    <property type="entry name" value="Metallophos"/>
    <property type="match status" value="1"/>
</dbReference>
<dbReference type="GO" id="GO:0003993">
    <property type="term" value="F:acid phosphatase activity"/>
    <property type="evidence" value="ECO:0007669"/>
    <property type="project" value="InterPro"/>
</dbReference>
<dbReference type="KEGG" id="rbc:BN938_2234"/>